<dbReference type="Pfam" id="PF12627">
    <property type="entry name" value="PolyA_pol_RNAbd"/>
    <property type="match status" value="1"/>
</dbReference>
<dbReference type="OrthoDB" id="9805698at2"/>
<dbReference type="InterPro" id="IPR032828">
    <property type="entry name" value="PolyA_RNA-bd"/>
</dbReference>
<dbReference type="InterPro" id="IPR006674">
    <property type="entry name" value="HD_domain"/>
</dbReference>
<dbReference type="GO" id="GO:0016779">
    <property type="term" value="F:nucleotidyltransferase activity"/>
    <property type="evidence" value="ECO:0007669"/>
    <property type="project" value="UniProtKB-KW"/>
</dbReference>
<name>E4L8G1_9FIRM</name>
<dbReference type="eggNOG" id="COG0617">
    <property type="taxonomic scope" value="Bacteria"/>
</dbReference>
<evidence type="ECO:0000259" key="10">
    <source>
        <dbReference type="Pfam" id="PF01966"/>
    </source>
</evidence>
<feature type="domain" description="HD" evidence="10">
    <location>
        <begin position="295"/>
        <end position="401"/>
    </location>
</feature>
<keyword evidence="3" id="KW-0819">tRNA processing</keyword>
<evidence type="ECO:0000256" key="2">
    <source>
        <dbReference type="ARBA" id="ARBA00022679"/>
    </source>
</evidence>
<dbReference type="GO" id="GO:0000166">
    <property type="term" value="F:nucleotide binding"/>
    <property type="evidence" value="ECO:0007669"/>
    <property type="project" value="UniProtKB-KW"/>
</dbReference>
<dbReference type="GO" id="GO:0008033">
    <property type="term" value="P:tRNA processing"/>
    <property type="evidence" value="ECO:0007669"/>
    <property type="project" value="UniProtKB-KW"/>
</dbReference>
<dbReference type="CDD" id="cd05398">
    <property type="entry name" value="NT_ClassII-CCAase"/>
    <property type="match status" value="1"/>
</dbReference>
<keyword evidence="2 8" id="KW-0808">Transferase</keyword>
<dbReference type="InterPro" id="IPR002646">
    <property type="entry name" value="PolA_pol_head_dom"/>
</dbReference>
<keyword evidence="6" id="KW-0547">Nucleotide-binding</keyword>
<dbReference type="InterPro" id="IPR043519">
    <property type="entry name" value="NT_sf"/>
</dbReference>
<keyword evidence="5" id="KW-0479">Metal-binding</keyword>
<dbReference type="SUPFAM" id="SSF81891">
    <property type="entry name" value="Poly A polymerase C-terminal region-like"/>
    <property type="match status" value="1"/>
</dbReference>
<dbReference type="PANTHER" id="PTHR46173">
    <property type="entry name" value="CCA TRNA NUCLEOTIDYLTRANSFERASE 1, MITOCHONDRIAL"/>
    <property type="match status" value="1"/>
</dbReference>
<reference evidence="12 13" key="1">
    <citation type="submission" date="2010-11" db="EMBL/GenBank/DDBJ databases">
        <authorList>
            <person name="Durkin A.S."/>
            <person name="Madupu R."/>
            <person name="Torralba M."/>
            <person name="Gillis M."/>
            <person name="Methe B."/>
            <person name="Sutton G."/>
            <person name="Nelson K.E."/>
        </authorList>
    </citation>
    <scope>NUCLEOTIDE SEQUENCE [LARGE SCALE GENOMIC DNA]</scope>
    <source>
        <strain evidence="12 13">UPII 345-E</strain>
    </source>
</reference>
<evidence type="ECO:0000256" key="6">
    <source>
        <dbReference type="ARBA" id="ARBA00022741"/>
    </source>
</evidence>
<dbReference type="Gene3D" id="3.30.460.10">
    <property type="entry name" value="Beta Polymerase, domain 2"/>
    <property type="match status" value="1"/>
</dbReference>
<evidence type="ECO:0000256" key="3">
    <source>
        <dbReference type="ARBA" id="ARBA00022694"/>
    </source>
</evidence>
<feature type="domain" description="Poly A polymerase head" evidence="9">
    <location>
        <begin position="35"/>
        <end position="159"/>
    </location>
</feature>
<accession>E4L8G1</accession>
<evidence type="ECO:0000256" key="4">
    <source>
        <dbReference type="ARBA" id="ARBA00022695"/>
    </source>
</evidence>
<dbReference type="SUPFAM" id="SSF81301">
    <property type="entry name" value="Nucleotidyltransferase"/>
    <property type="match status" value="1"/>
</dbReference>
<dbReference type="CDD" id="cd00077">
    <property type="entry name" value="HDc"/>
    <property type="match status" value="1"/>
</dbReference>
<evidence type="ECO:0000313" key="13">
    <source>
        <dbReference type="Proteomes" id="UP000004594"/>
    </source>
</evidence>
<sequence length="490" mass="56747">MNITNKNIYNLNLKEKYDSNAVFLLEIIEKSGYEAYFIGGCVRDLLLNKKPSDWDITTSAMPDKIVEILHNFNVKTFDNAGMKYGTVSAIINEKIYEITTFRRDIYGQNSHLPDKVLFTENLKEDLSRRDFTINAMASDRNGNIYDYFGGQSDLRRKILKTVGDSEKSFCEDALRLFRACRFLGQLNFEPDNDLISAMPYAFYRVSGLSLERVKREINKLLLTDYASKGFDLMVRTKLNETRCSVKENGKLKEIDILPELSHLVDLPQMKEFHRFDAWKHSLVALDSSKPLLINRWAAFLHDIGKGMPGIRAVDGNKITDYNHDVKGSEMVEALFTRWKMADFSIKRISWLVRNHMKFHFFANNSNANRIRWVRRLAKSGQFENQKDLNEAFLQLLDVCKADIIGCGKDIKNTEGHVLFYNEIKNIIFKIPVSKKELKINKDIIKALEPFVGEGIKNLFERVQNGTLNNSNLALYKAALRYRRRQRNENT</sequence>
<dbReference type="Proteomes" id="UP000004594">
    <property type="component" value="Unassembled WGS sequence"/>
</dbReference>
<dbReference type="GO" id="GO:0000049">
    <property type="term" value="F:tRNA binding"/>
    <property type="evidence" value="ECO:0007669"/>
    <property type="project" value="TreeGrafter"/>
</dbReference>
<dbReference type="GO" id="GO:0046872">
    <property type="term" value="F:metal ion binding"/>
    <property type="evidence" value="ECO:0007669"/>
    <property type="project" value="UniProtKB-KW"/>
</dbReference>
<dbReference type="Pfam" id="PF01966">
    <property type="entry name" value="HD"/>
    <property type="match status" value="1"/>
</dbReference>
<dbReference type="InterPro" id="IPR003607">
    <property type="entry name" value="HD/PDEase_dom"/>
</dbReference>
<evidence type="ECO:0000259" key="9">
    <source>
        <dbReference type="Pfam" id="PF01743"/>
    </source>
</evidence>
<dbReference type="EMBL" id="AENT01000012">
    <property type="protein sequence ID" value="EFR42986.1"/>
    <property type="molecule type" value="Genomic_DNA"/>
</dbReference>
<keyword evidence="7" id="KW-0460">Magnesium</keyword>
<dbReference type="Pfam" id="PF01743">
    <property type="entry name" value="PolyA_pol"/>
    <property type="match status" value="1"/>
</dbReference>
<keyword evidence="4" id="KW-0548">Nucleotidyltransferase</keyword>
<dbReference type="RefSeq" id="WP_007554393.1">
    <property type="nucleotide sequence ID" value="NZ_AENT01000012.1"/>
</dbReference>
<dbReference type="PANTHER" id="PTHR46173:SF1">
    <property type="entry name" value="CCA TRNA NUCLEOTIDYLTRANSFERASE 1, MITOCHONDRIAL"/>
    <property type="match status" value="1"/>
</dbReference>
<comment type="similarity">
    <text evidence="8">Belongs to the tRNA nucleotidyltransferase/poly(A) polymerase family.</text>
</comment>
<evidence type="ECO:0000259" key="11">
    <source>
        <dbReference type="Pfam" id="PF12627"/>
    </source>
</evidence>
<feature type="domain" description="tRNA nucleotidyltransferase/poly(A) polymerase RNA and SrmB- binding" evidence="11">
    <location>
        <begin position="187"/>
        <end position="238"/>
    </location>
</feature>
<evidence type="ECO:0000256" key="7">
    <source>
        <dbReference type="ARBA" id="ARBA00022842"/>
    </source>
</evidence>
<evidence type="ECO:0000313" key="12">
    <source>
        <dbReference type="EMBL" id="EFR42986.1"/>
    </source>
</evidence>
<dbReference type="Gene3D" id="1.10.3090.10">
    <property type="entry name" value="cca-adding enzyme, domain 2"/>
    <property type="match status" value="1"/>
</dbReference>
<protein>
    <submittedName>
        <fullName evidence="12">tRNA nucleotidyltransferase/poly(A) polymerase family protein</fullName>
    </submittedName>
</protein>
<evidence type="ECO:0000256" key="1">
    <source>
        <dbReference type="ARBA" id="ARBA00001946"/>
    </source>
</evidence>
<evidence type="ECO:0000256" key="8">
    <source>
        <dbReference type="RuleBase" id="RU003953"/>
    </source>
</evidence>
<keyword evidence="8" id="KW-0694">RNA-binding</keyword>
<dbReference type="InterPro" id="IPR050264">
    <property type="entry name" value="Bact_CCA-adding_enz_type3_sf"/>
</dbReference>
<dbReference type="AlphaFoldDB" id="E4L8G1"/>
<gene>
    <name evidence="12" type="ORF">HMPREF9220_1145</name>
</gene>
<organism evidence="12 13">
    <name type="scientific">Dialister micraerophilus UPII 345-E</name>
    <dbReference type="NCBI Taxonomy" id="910314"/>
    <lineage>
        <taxon>Bacteria</taxon>
        <taxon>Bacillati</taxon>
        <taxon>Bacillota</taxon>
        <taxon>Negativicutes</taxon>
        <taxon>Veillonellales</taxon>
        <taxon>Veillonellaceae</taxon>
        <taxon>Dialister</taxon>
    </lineage>
</organism>
<comment type="cofactor">
    <cofactor evidence="1">
        <name>Mg(2+)</name>
        <dbReference type="ChEBI" id="CHEBI:18420"/>
    </cofactor>
</comment>
<comment type="caution">
    <text evidence="12">The sequence shown here is derived from an EMBL/GenBank/DDBJ whole genome shotgun (WGS) entry which is preliminary data.</text>
</comment>
<proteinExistence type="inferred from homology"/>
<evidence type="ECO:0000256" key="5">
    <source>
        <dbReference type="ARBA" id="ARBA00022723"/>
    </source>
</evidence>